<accession>A0A074LM70</accession>
<protein>
    <recommendedName>
        <fullName evidence="3">DUF3299 domain-containing protein</fullName>
    </recommendedName>
</protein>
<gene>
    <name evidence="1" type="ORF">EL17_04725</name>
</gene>
<dbReference type="Gene3D" id="2.40.50.870">
    <property type="entry name" value="Protein of unknown function (DUF3299)"/>
    <property type="match status" value="1"/>
</dbReference>
<name>A0A074LM70_9BACT</name>
<dbReference type="RefSeq" id="WP_035071430.1">
    <property type="nucleotide sequence ID" value="NZ_JMIH01000014.1"/>
</dbReference>
<dbReference type="OrthoDB" id="1348500at2"/>
<evidence type="ECO:0008006" key="3">
    <source>
        <dbReference type="Google" id="ProtNLM"/>
    </source>
</evidence>
<dbReference type="eggNOG" id="COG3495">
    <property type="taxonomic scope" value="Bacteria"/>
</dbReference>
<dbReference type="STRING" id="1048983.EL17_04725"/>
<dbReference type="EMBL" id="JMIH01000014">
    <property type="protein sequence ID" value="KEO74982.1"/>
    <property type="molecule type" value="Genomic_DNA"/>
</dbReference>
<sequence length="148" mass="16982">MKAFKIILPYLVLLLSTATVIKEPDIWALFSKTRFTERLNRELSMYFLYPTFPDEVKALDGKEIILSGFYIPLDFDEDRTIIISKFPMAQCFFCGGAGSESVAVAYLQNKPNKRFKTDQIIKVKGTLTLNEKDVDELNFILKNAKIIE</sequence>
<comment type="caution">
    <text evidence="1">The sequence shown here is derived from an EMBL/GenBank/DDBJ whole genome shotgun (WGS) entry which is preliminary data.</text>
</comment>
<keyword evidence="2" id="KW-1185">Reference proteome</keyword>
<proteinExistence type="predicted"/>
<reference evidence="1 2" key="1">
    <citation type="submission" date="2014-04" db="EMBL/GenBank/DDBJ databases">
        <title>Characterization and application of a salt tolerant electro-active bacterium.</title>
        <authorList>
            <person name="Yang L."/>
            <person name="Wei S."/>
            <person name="Tay Q.X.M."/>
        </authorList>
    </citation>
    <scope>NUCLEOTIDE SEQUENCE [LARGE SCALE GENOMIC DNA]</scope>
    <source>
        <strain evidence="1 2">LY1</strain>
    </source>
</reference>
<evidence type="ECO:0000313" key="1">
    <source>
        <dbReference type="EMBL" id="KEO74982.1"/>
    </source>
</evidence>
<dbReference type="Proteomes" id="UP000027821">
    <property type="component" value="Unassembled WGS sequence"/>
</dbReference>
<organism evidence="1 2">
    <name type="scientific">Anditalea andensis</name>
    <dbReference type="NCBI Taxonomy" id="1048983"/>
    <lineage>
        <taxon>Bacteria</taxon>
        <taxon>Pseudomonadati</taxon>
        <taxon>Bacteroidota</taxon>
        <taxon>Cytophagia</taxon>
        <taxon>Cytophagales</taxon>
        <taxon>Cytophagaceae</taxon>
        <taxon>Anditalea</taxon>
    </lineage>
</organism>
<evidence type="ECO:0000313" key="2">
    <source>
        <dbReference type="Proteomes" id="UP000027821"/>
    </source>
</evidence>
<dbReference type="AlphaFoldDB" id="A0A074LM70"/>